<sequence precursor="true">KNLRRELGRTMERIKFVGKMASKIVIIQVFKVYYTIFGARKVERFQRNIRLLTKIICERR</sequence>
<organism evidence="1 2">
    <name type="scientific">Zucchini shoestring virus</name>
    <dbReference type="NCBI Taxonomy" id="1679239"/>
    <lineage>
        <taxon>Viruses</taxon>
        <taxon>Riboviria</taxon>
        <taxon>Orthornavirae</taxon>
        <taxon>Pisuviricota</taxon>
        <taxon>Stelpaviricetes</taxon>
        <taxon>Patatavirales</taxon>
        <taxon>Potyviridae</taxon>
        <taxon>Potyvirus</taxon>
        <taxon>Potyvirus peporesticulae</taxon>
    </lineage>
</organism>
<keyword evidence="2" id="KW-1185">Reference proteome</keyword>
<proteinExistence type="predicted"/>
<accession>A0A173G8Y3</accession>
<feature type="non-terminal residue" evidence="1">
    <location>
        <position position="1"/>
    </location>
</feature>
<dbReference type="KEGG" id="vg:40525335"/>
<evidence type="ECO:0000313" key="1">
    <source>
        <dbReference type="EMBL" id="ANH22634.1"/>
    </source>
</evidence>
<dbReference type="RefSeq" id="YP_009665157.1">
    <property type="nucleotide sequence ID" value="NC_043172.1"/>
</dbReference>
<name>A0A173G8Y3_9POTV</name>
<reference evidence="1 2" key="1">
    <citation type="journal article" date="2016" name="Arch. Virol.">
        <title>Zucchini shoestring virus: a distinct potyvirus in the papaya ringspot virus cluster.</title>
        <authorList>
            <person name="Ibaba J.D."/>
            <person name="Laing M.D."/>
            <person name="Gubba A."/>
        </authorList>
    </citation>
    <scope>NUCLEOTIDE SEQUENCE [LARGE SCALE GENOMIC DNA]</scope>
    <source>
        <strain evidence="1">RSA Patty pan</strain>
    </source>
</reference>
<dbReference type="GeneID" id="40525335"/>
<dbReference type="Proteomes" id="UP000232808">
    <property type="component" value="Segment"/>
</dbReference>
<dbReference type="EMBL" id="KU355553">
    <property type="protein sequence ID" value="ANH22634.1"/>
    <property type="molecule type" value="Genomic_RNA"/>
</dbReference>
<protein>
    <submittedName>
        <fullName evidence="1">PIPO</fullName>
    </submittedName>
</protein>
<evidence type="ECO:0000313" key="2">
    <source>
        <dbReference type="Proteomes" id="UP000232808"/>
    </source>
</evidence>